<sequence>MDVENSLKKPIFIVGCMRSGTTLLAKLLGEHPRIIHCGFELKNIWSREGKVPMSSPKTHDKSCPSLDENDVRPGQLEQLTQAFHKRMNKVIKKKRKNKNGIFLNKNPHFCNKMPFLNALFPDARFIWIYRDLPNVVASMKKLFDDNSHYWPVKENDDAARCWIYHPEGDLPENIDESRFFPGGDAKYLAEYWYENNKAVSEFASKIGKDRLLIVKEDDLISNPRKVLSQCFQFLHLPNYYPQRLIRKIDSNRNSLWHQRLTREELQSLHKFVLEQGTKLDHIIPGRALFTEYKNKIKNTM</sequence>
<dbReference type="PANTHER" id="PTHR12788">
    <property type="entry name" value="PROTEIN-TYROSINE SULFOTRANSFERASE 2"/>
    <property type="match status" value="1"/>
</dbReference>
<name>A0ABW2Q2W1_9BACL</name>
<reference evidence="4" key="1">
    <citation type="journal article" date="2019" name="Int. J. Syst. Evol. Microbiol.">
        <title>The Global Catalogue of Microorganisms (GCM) 10K type strain sequencing project: providing services to taxonomists for standard genome sequencing and annotation.</title>
        <authorList>
            <consortium name="The Broad Institute Genomics Platform"/>
            <consortium name="The Broad Institute Genome Sequencing Center for Infectious Disease"/>
            <person name="Wu L."/>
            <person name="Ma J."/>
        </authorList>
    </citation>
    <scope>NUCLEOTIDE SEQUENCE [LARGE SCALE GENOMIC DNA]</scope>
    <source>
        <strain evidence="4">CGMCC 1.16305</strain>
    </source>
</reference>
<evidence type="ECO:0000256" key="2">
    <source>
        <dbReference type="SAM" id="MobiDB-lite"/>
    </source>
</evidence>
<dbReference type="SUPFAM" id="SSF52540">
    <property type="entry name" value="P-loop containing nucleoside triphosphate hydrolases"/>
    <property type="match status" value="1"/>
</dbReference>
<keyword evidence="4" id="KW-1185">Reference proteome</keyword>
<evidence type="ECO:0000313" key="3">
    <source>
        <dbReference type="EMBL" id="MFC7394395.1"/>
    </source>
</evidence>
<dbReference type="InterPro" id="IPR027417">
    <property type="entry name" value="P-loop_NTPase"/>
</dbReference>
<dbReference type="GO" id="GO:0016740">
    <property type="term" value="F:transferase activity"/>
    <property type="evidence" value="ECO:0007669"/>
    <property type="project" value="UniProtKB-KW"/>
</dbReference>
<protein>
    <submittedName>
        <fullName evidence="3">Sulfotransferase family protein</fullName>
        <ecNumber evidence="3">2.8.2.-</ecNumber>
    </submittedName>
</protein>
<dbReference type="PANTHER" id="PTHR12788:SF10">
    <property type="entry name" value="PROTEIN-TYROSINE SULFOTRANSFERASE"/>
    <property type="match status" value="1"/>
</dbReference>
<gene>
    <name evidence="3" type="ORF">ACFQRG_15665</name>
</gene>
<dbReference type="EMBL" id="JBHTCO010000020">
    <property type="protein sequence ID" value="MFC7394395.1"/>
    <property type="molecule type" value="Genomic_DNA"/>
</dbReference>
<evidence type="ECO:0000256" key="1">
    <source>
        <dbReference type="ARBA" id="ARBA00022679"/>
    </source>
</evidence>
<comment type="caution">
    <text evidence="3">The sequence shown here is derived from an EMBL/GenBank/DDBJ whole genome shotgun (WGS) entry which is preliminary data.</text>
</comment>
<dbReference type="RefSeq" id="WP_380967712.1">
    <property type="nucleotide sequence ID" value="NZ_JBHTCO010000020.1"/>
</dbReference>
<keyword evidence="1 3" id="KW-0808">Transferase</keyword>
<dbReference type="Gene3D" id="3.40.50.300">
    <property type="entry name" value="P-loop containing nucleotide triphosphate hydrolases"/>
    <property type="match status" value="1"/>
</dbReference>
<feature type="region of interest" description="Disordered" evidence="2">
    <location>
        <begin position="50"/>
        <end position="71"/>
    </location>
</feature>
<evidence type="ECO:0000313" key="4">
    <source>
        <dbReference type="Proteomes" id="UP001596505"/>
    </source>
</evidence>
<dbReference type="InterPro" id="IPR026634">
    <property type="entry name" value="TPST-like"/>
</dbReference>
<dbReference type="Proteomes" id="UP001596505">
    <property type="component" value="Unassembled WGS sequence"/>
</dbReference>
<dbReference type="EC" id="2.8.2.-" evidence="3"/>
<dbReference type="Pfam" id="PF13469">
    <property type="entry name" value="Sulfotransfer_3"/>
    <property type="match status" value="1"/>
</dbReference>
<proteinExistence type="predicted"/>
<accession>A0ABW2Q2W1</accession>
<organism evidence="3 4">
    <name type="scientific">Scopulibacillus cellulosilyticus</name>
    <dbReference type="NCBI Taxonomy" id="2665665"/>
    <lineage>
        <taxon>Bacteria</taxon>
        <taxon>Bacillati</taxon>
        <taxon>Bacillota</taxon>
        <taxon>Bacilli</taxon>
        <taxon>Bacillales</taxon>
        <taxon>Sporolactobacillaceae</taxon>
        <taxon>Scopulibacillus</taxon>
    </lineage>
</organism>